<organism evidence="1 2">
    <name type="scientific">Citrus x changshan-huyou</name>
    <dbReference type="NCBI Taxonomy" id="2935761"/>
    <lineage>
        <taxon>Eukaryota</taxon>
        <taxon>Viridiplantae</taxon>
        <taxon>Streptophyta</taxon>
        <taxon>Embryophyta</taxon>
        <taxon>Tracheophyta</taxon>
        <taxon>Spermatophyta</taxon>
        <taxon>Magnoliopsida</taxon>
        <taxon>eudicotyledons</taxon>
        <taxon>Gunneridae</taxon>
        <taxon>Pentapetalae</taxon>
        <taxon>rosids</taxon>
        <taxon>malvids</taxon>
        <taxon>Sapindales</taxon>
        <taxon>Rutaceae</taxon>
        <taxon>Aurantioideae</taxon>
        <taxon>Citrus</taxon>
    </lineage>
</organism>
<keyword evidence="2" id="KW-1185">Reference proteome</keyword>
<comment type="caution">
    <text evidence="1">The sequence shown here is derived from an EMBL/GenBank/DDBJ whole genome shotgun (WGS) entry which is preliminary data.</text>
</comment>
<gene>
    <name evidence="1" type="ORF">WN944_014776</name>
</gene>
<dbReference type="Proteomes" id="UP001428341">
    <property type="component" value="Unassembled WGS sequence"/>
</dbReference>
<dbReference type="PANTHER" id="PTHR33240">
    <property type="entry name" value="OS08G0508500 PROTEIN"/>
    <property type="match status" value="1"/>
</dbReference>
<protein>
    <submittedName>
        <fullName evidence="1">Uncharacterized protein</fullName>
    </submittedName>
</protein>
<name>A0AAP0M6D2_9ROSI</name>
<dbReference type="AlphaFoldDB" id="A0AAP0M6D2"/>
<proteinExistence type="predicted"/>
<accession>A0AAP0M6D2</accession>
<dbReference type="EMBL" id="JBCGBO010000005">
    <property type="protein sequence ID" value="KAK9199584.1"/>
    <property type="molecule type" value="Genomic_DNA"/>
</dbReference>
<evidence type="ECO:0000313" key="1">
    <source>
        <dbReference type="EMBL" id="KAK9199584.1"/>
    </source>
</evidence>
<sequence length="150" mass="16799">MQQCGIIKTSPPAIMSISEDLTPITFTRNDLEEIDMPYIDPLVVTLEIANITIKRIFIDRGKIRLMTKGIINLPVKARDKIVSVNFLVVNAPSAYNEILGSIARELPDQNSFWVIGKPATEENEKTVIPEHVPIEESVSSPQQVMEDRAK</sequence>
<reference evidence="1 2" key="1">
    <citation type="submission" date="2024-05" db="EMBL/GenBank/DDBJ databases">
        <title>Haplotype-resolved chromosome-level genome assembly of Huyou (Citrus changshanensis).</title>
        <authorList>
            <person name="Miao C."/>
            <person name="Chen W."/>
            <person name="Wu Y."/>
            <person name="Wang L."/>
            <person name="Zhao S."/>
            <person name="Grierson D."/>
            <person name="Xu C."/>
            <person name="Chen K."/>
        </authorList>
    </citation>
    <scope>NUCLEOTIDE SEQUENCE [LARGE SCALE GENOMIC DNA]</scope>
    <source>
        <strain evidence="1">01-14</strain>
        <tissue evidence="1">Leaf</tissue>
    </source>
</reference>
<evidence type="ECO:0000313" key="2">
    <source>
        <dbReference type="Proteomes" id="UP001428341"/>
    </source>
</evidence>
<dbReference type="PANTHER" id="PTHR33240:SF8">
    <property type="entry name" value="OS03G0439900 PROTEIN"/>
    <property type="match status" value="1"/>
</dbReference>